<keyword evidence="4" id="KW-0143">Chaperone</keyword>
<comment type="subunit">
    <text evidence="6">Forms a heterotrimer with H2A.Z-H2B, stabilizing the association of the histone dimer. Also, with a lower affinity, forms a heterotrimer with H2A-H2B.</text>
</comment>
<evidence type="ECO:0000256" key="3">
    <source>
        <dbReference type="ARBA" id="ARBA00008057"/>
    </source>
</evidence>
<feature type="compositionally biased region" description="Acidic residues" evidence="7">
    <location>
        <begin position="28"/>
        <end position="43"/>
    </location>
</feature>
<reference evidence="9" key="1">
    <citation type="journal article" date="2020" name="Stud. Mycol.">
        <title>101 Dothideomycetes genomes: a test case for predicting lifestyles and emergence of pathogens.</title>
        <authorList>
            <person name="Haridas S."/>
            <person name="Albert R."/>
            <person name="Binder M."/>
            <person name="Bloem J."/>
            <person name="Labutti K."/>
            <person name="Salamov A."/>
            <person name="Andreopoulos B."/>
            <person name="Baker S."/>
            <person name="Barry K."/>
            <person name="Bills G."/>
            <person name="Bluhm B."/>
            <person name="Cannon C."/>
            <person name="Castanera R."/>
            <person name="Culley D."/>
            <person name="Daum C."/>
            <person name="Ezra D."/>
            <person name="Gonzalez J."/>
            <person name="Henrissat B."/>
            <person name="Kuo A."/>
            <person name="Liang C."/>
            <person name="Lipzen A."/>
            <person name="Lutzoni F."/>
            <person name="Magnuson J."/>
            <person name="Mondo S."/>
            <person name="Nolan M."/>
            <person name="Ohm R."/>
            <person name="Pangilinan J."/>
            <person name="Park H.-J."/>
            <person name="Ramirez L."/>
            <person name="Alfaro M."/>
            <person name="Sun H."/>
            <person name="Tritt A."/>
            <person name="Yoshinaga Y."/>
            <person name="Zwiers L.-H."/>
            <person name="Turgeon B."/>
            <person name="Goodwin S."/>
            <person name="Spatafora J."/>
            <person name="Crous P."/>
            <person name="Grigoriev I."/>
        </authorList>
    </citation>
    <scope>NUCLEOTIDE SEQUENCE</scope>
    <source>
        <strain evidence="9">CBS 175.79</strain>
    </source>
</reference>
<dbReference type="RefSeq" id="XP_033384931.1">
    <property type="nucleotide sequence ID" value="XM_033525936.1"/>
</dbReference>
<gene>
    <name evidence="9" type="ORF">BU24DRAFT_409682</name>
</gene>
<feature type="domain" description="Histone chaperone" evidence="8">
    <location>
        <begin position="51"/>
        <end position="86"/>
    </location>
</feature>
<evidence type="ECO:0000313" key="10">
    <source>
        <dbReference type="Proteomes" id="UP000799778"/>
    </source>
</evidence>
<keyword evidence="10" id="KW-1185">Reference proteome</keyword>
<evidence type="ECO:0000256" key="4">
    <source>
        <dbReference type="ARBA" id="ARBA00023186"/>
    </source>
</evidence>
<sequence length="104" mass="11475">MADQVQDNQMEGVEQPLDKGKGKASDPQVEESADDDSSDESGVEDQAPVEVEDDDNMEEIDTSNIVGSRTRGKNIDFAKANQELGEDEDEEDDEDYEGEDAMEE</sequence>
<evidence type="ECO:0000256" key="5">
    <source>
        <dbReference type="ARBA" id="ARBA00023242"/>
    </source>
</evidence>
<comment type="similarity">
    <text evidence="3">Belongs to the CHZ1 family.</text>
</comment>
<evidence type="ECO:0000256" key="1">
    <source>
        <dbReference type="ARBA" id="ARBA00002212"/>
    </source>
</evidence>
<accession>A0A6A5XTS4</accession>
<evidence type="ECO:0000259" key="8">
    <source>
        <dbReference type="SMART" id="SM01082"/>
    </source>
</evidence>
<keyword evidence="5" id="KW-0539">Nucleus</keyword>
<dbReference type="SMART" id="SM01082">
    <property type="entry name" value="CHZ"/>
    <property type="match status" value="1"/>
</dbReference>
<dbReference type="Proteomes" id="UP000799778">
    <property type="component" value="Unassembled WGS sequence"/>
</dbReference>
<evidence type="ECO:0000256" key="6">
    <source>
        <dbReference type="ARBA" id="ARBA00025877"/>
    </source>
</evidence>
<organism evidence="9 10">
    <name type="scientific">Aaosphaeria arxii CBS 175.79</name>
    <dbReference type="NCBI Taxonomy" id="1450172"/>
    <lineage>
        <taxon>Eukaryota</taxon>
        <taxon>Fungi</taxon>
        <taxon>Dikarya</taxon>
        <taxon>Ascomycota</taxon>
        <taxon>Pezizomycotina</taxon>
        <taxon>Dothideomycetes</taxon>
        <taxon>Pleosporomycetidae</taxon>
        <taxon>Pleosporales</taxon>
        <taxon>Pleosporales incertae sedis</taxon>
        <taxon>Aaosphaeria</taxon>
    </lineage>
</organism>
<feature type="region of interest" description="Disordered" evidence="7">
    <location>
        <begin position="1"/>
        <end position="104"/>
    </location>
</feature>
<evidence type="ECO:0000256" key="2">
    <source>
        <dbReference type="ARBA" id="ARBA00004123"/>
    </source>
</evidence>
<evidence type="ECO:0000256" key="7">
    <source>
        <dbReference type="SAM" id="MobiDB-lite"/>
    </source>
</evidence>
<dbReference type="AlphaFoldDB" id="A0A6A5XTS4"/>
<comment type="subcellular location">
    <subcellularLocation>
        <location evidence="2">Nucleus</location>
    </subcellularLocation>
</comment>
<comment type="function">
    <text evidence="1">Forms a chaperone-bound H2A.Z-H2B complex that acts as a source for SWR1 complex-dependent H2A to H2A.Z histone replacement in chromatin.</text>
</comment>
<dbReference type="Pfam" id="PF09649">
    <property type="entry name" value="CHZ"/>
    <property type="match status" value="1"/>
</dbReference>
<dbReference type="EMBL" id="ML978069">
    <property type="protein sequence ID" value="KAF2016592.1"/>
    <property type="molecule type" value="Genomic_DNA"/>
</dbReference>
<evidence type="ECO:0000313" key="9">
    <source>
        <dbReference type="EMBL" id="KAF2016592.1"/>
    </source>
</evidence>
<dbReference type="InterPro" id="IPR019098">
    <property type="entry name" value="Histone_chaperone_domain_CHZ"/>
</dbReference>
<proteinExistence type="inferred from homology"/>
<feature type="compositionally biased region" description="Acidic residues" evidence="7">
    <location>
        <begin position="50"/>
        <end position="61"/>
    </location>
</feature>
<dbReference type="OrthoDB" id="2148987at2759"/>
<protein>
    <recommendedName>
        <fullName evidence="8">Histone chaperone domain-containing protein</fullName>
    </recommendedName>
</protein>
<feature type="compositionally biased region" description="Acidic residues" evidence="7">
    <location>
        <begin position="84"/>
        <end position="104"/>
    </location>
</feature>
<name>A0A6A5XTS4_9PLEO</name>
<dbReference type="GO" id="GO:0005634">
    <property type="term" value="C:nucleus"/>
    <property type="evidence" value="ECO:0007669"/>
    <property type="project" value="UniProtKB-SubCell"/>
</dbReference>
<dbReference type="GeneID" id="54283333"/>